<dbReference type="InterPro" id="IPR006860">
    <property type="entry name" value="FecR"/>
</dbReference>
<keyword evidence="5" id="KW-1185">Reference proteome</keyword>
<evidence type="ECO:0000259" key="2">
    <source>
        <dbReference type="Pfam" id="PF04773"/>
    </source>
</evidence>
<dbReference type="Gene3D" id="2.60.120.1440">
    <property type="match status" value="1"/>
</dbReference>
<protein>
    <submittedName>
        <fullName evidence="4">Anti-FecI sigma factor, FecR</fullName>
    </submittedName>
</protein>
<dbReference type="RefSeq" id="WP_009279818.1">
    <property type="nucleotide sequence ID" value="NZ_CAIT01000004.1"/>
</dbReference>
<dbReference type="InterPro" id="IPR032508">
    <property type="entry name" value="FecR_C"/>
</dbReference>
<dbReference type="AlphaFoldDB" id="I2GBF6"/>
<feature type="compositionally biased region" description="Polar residues" evidence="1">
    <location>
        <begin position="85"/>
        <end position="95"/>
    </location>
</feature>
<accession>I2GBF6</accession>
<evidence type="ECO:0000259" key="3">
    <source>
        <dbReference type="Pfam" id="PF16344"/>
    </source>
</evidence>
<reference evidence="4 5" key="1">
    <citation type="journal article" date="2012" name="J. Bacteriol.">
        <title>Genome Sequence of the Filamentous Bacterium Fibrisoma limi BUZ 3T.</title>
        <authorList>
            <person name="Filippini M."/>
            <person name="Qi W."/>
            <person name="Jaenicke S."/>
            <person name="Goesmann A."/>
            <person name="Smits T.H."/>
            <person name="Bagheri H.C."/>
        </authorList>
    </citation>
    <scope>NUCLEOTIDE SEQUENCE [LARGE SCALE GENOMIC DNA]</scope>
    <source>
        <strain evidence="5">BUZ 3T</strain>
    </source>
</reference>
<feature type="region of interest" description="Disordered" evidence="1">
    <location>
        <begin position="85"/>
        <end position="126"/>
    </location>
</feature>
<feature type="compositionally biased region" description="Basic and acidic residues" evidence="1">
    <location>
        <begin position="104"/>
        <end position="118"/>
    </location>
</feature>
<evidence type="ECO:0000256" key="1">
    <source>
        <dbReference type="SAM" id="MobiDB-lite"/>
    </source>
</evidence>
<feature type="domain" description="FecR protein" evidence="2">
    <location>
        <begin position="170"/>
        <end position="260"/>
    </location>
</feature>
<feature type="domain" description="Protein FecR C-terminal" evidence="3">
    <location>
        <begin position="304"/>
        <end position="373"/>
    </location>
</feature>
<comment type="caution">
    <text evidence="4">The sequence shown here is derived from an EMBL/GenBank/DDBJ whole genome shotgun (WGS) entry which is preliminary data.</text>
</comment>
<proteinExistence type="predicted"/>
<dbReference type="InterPro" id="IPR012373">
    <property type="entry name" value="Ferrdict_sens_TM"/>
</dbReference>
<evidence type="ECO:0000313" key="4">
    <source>
        <dbReference type="EMBL" id="CCH51230.1"/>
    </source>
</evidence>
<sequence length="380" mass="42419">MANDYAQPIDDSLIGKYLAGETDPDESERVRLWLSQRDPSAEDDNQKEFERFERIWETVAQLKPPSEERKAPVDTDAAWQKMRSRMQTGGTTSAPAPSPFTVVRSDEKDVAGTERNDPVVKPLQSSPQPVRSLWSRYWQIAAALVLVSGLGWFLLKNQQAGPAPVPQLAVTSASKTVEKILPDGSKVWLNRGSKLSYPQTFGDDSRDVALTGEAFFEVKPDPTKPFRIRAGQATVQVLGTSFSVRAYDSNVRVAVRTGKVLFSAKKKEVTLVKDEQATFDSQADTIRKSLKVDPNLFAYRTGRLAFKGTRLSEVVQTINEVYRADVRLANNRLTNCLYANTGFENYDTVETVVYVVAETMGLRVRREGDRFIIEGEGCPQ</sequence>
<dbReference type="Pfam" id="PF16344">
    <property type="entry name" value="FecR_C"/>
    <property type="match status" value="1"/>
</dbReference>
<organism evidence="4 5">
    <name type="scientific">Fibrisoma limi BUZ 3</name>
    <dbReference type="NCBI Taxonomy" id="1185876"/>
    <lineage>
        <taxon>Bacteria</taxon>
        <taxon>Pseudomonadati</taxon>
        <taxon>Bacteroidota</taxon>
        <taxon>Cytophagia</taxon>
        <taxon>Cytophagales</taxon>
        <taxon>Spirosomataceae</taxon>
        <taxon>Fibrisoma</taxon>
    </lineage>
</organism>
<dbReference type="Gene3D" id="3.55.50.30">
    <property type="match status" value="1"/>
</dbReference>
<feature type="region of interest" description="Disordered" evidence="1">
    <location>
        <begin position="1"/>
        <end position="29"/>
    </location>
</feature>
<dbReference type="GO" id="GO:0016989">
    <property type="term" value="F:sigma factor antagonist activity"/>
    <property type="evidence" value="ECO:0007669"/>
    <property type="project" value="TreeGrafter"/>
</dbReference>
<gene>
    <name evidence="4" type="ORF">BN8_00145</name>
</gene>
<dbReference type="PANTHER" id="PTHR30273:SF2">
    <property type="entry name" value="PROTEIN FECR"/>
    <property type="match status" value="1"/>
</dbReference>
<dbReference type="PANTHER" id="PTHR30273">
    <property type="entry name" value="PERIPLASMIC SIGNAL SENSOR AND SIGMA FACTOR ACTIVATOR FECR-RELATED"/>
    <property type="match status" value="1"/>
</dbReference>
<dbReference type="EMBL" id="CAIT01000004">
    <property type="protein sequence ID" value="CCH51230.1"/>
    <property type="molecule type" value="Genomic_DNA"/>
</dbReference>
<evidence type="ECO:0000313" key="5">
    <source>
        <dbReference type="Proteomes" id="UP000009309"/>
    </source>
</evidence>
<dbReference type="OrthoDB" id="1452822at2"/>
<dbReference type="PIRSF" id="PIRSF018266">
    <property type="entry name" value="FecR"/>
    <property type="match status" value="1"/>
</dbReference>
<dbReference type="Proteomes" id="UP000009309">
    <property type="component" value="Unassembled WGS sequence"/>
</dbReference>
<dbReference type="eggNOG" id="COG3712">
    <property type="taxonomic scope" value="Bacteria"/>
</dbReference>
<name>I2GBF6_9BACT</name>
<dbReference type="STRING" id="1185876.BN8_00145"/>
<dbReference type="Pfam" id="PF04773">
    <property type="entry name" value="FecR"/>
    <property type="match status" value="1"/>
</dbReference>